<feature type="compositionally biased region" description="Low complexity" evidence="1">
    <location>
        <begin position="159"/>
        <end position="170"/>
    </location>
</feature>
<feature type="transmembrane region" description="Helical" evidence="2">
    <location>
        <begin position="6"/>
        <end position="31"/>
    </location>
</feature>
<organism evidence="3 4">
    <name type="scientific">Melanomma pulvis-pyrius CBS 109.77</name>
    <dbReference type="NCBI Taxonomy" id="1314802"/>
    <lineage>
        <taxon>Eukaryota</taxon>
        <taxon>Fungi</taxon>
        <taxon>Dikarya</taxon>
        <taxon>Ascomycota</taxon>
        <taxon>Pezizomycotina</taxon>
        <taxon>Dothideomycetes</taxon>
        <taxon>Pleosporomycetidae</taxon>
        <taxon>Pleosporales</taxon>
        <taxon>Melanommataceae</taxon>
        <taxon>Melanomma</taxon>
    </lineage>
</organism>
<dbReference type="AlphaFoldDB" id="A0A6A6XTT7"/>
<evidence type="ECO:0000313" key="4">
    <source>
        <dbReference type="Proteomes" id="UP000799757"/>
    </source>
</evidence>
<keyword evidence="4" id="KW-1185">Reference proteome</keyword>
<keyword evidence="2" id="KW-0472">Membrane</keyword>
<proteinExistence type="predicted"/>
<keyword evidence="2" id="KW-0812">Transmembrane</keyword>
<evidence type="ECO:0000256" key="1">
    <source>
        <dbReference type="SAM" id="MobiDB-lite"/>
    </source>
</evidence>
<sequence length="232" mass="26294">MSQSTIAAISLAAIMIQLLWSIITISLLLYFKFKRIETDPQNTDARSSISSDQSPVSAPSDEERNIEAAEFREHPHEDTWTRDGARNPAPSTSTSDESIERTRISRIDARIPGPLPNHINRKSRMPRLPSPDFEEPRPTPSLAQNINHHASPLNSLTESSPPASPSMSRASARYFRLARAPRSPVPRRIPTTEEVKKDIEEMFEDALRQSQLLYDRDRAKMAEEEKRRNGEI</sequence>
<dbReference type="Proteomes" id="UP000799757">
    <property type="component" value="Unassembled WGS sequence"/>
</dbReference>
<evidence type="ECO:0000256" key="2">
    <source>
        <dbReference type="SAM" id="Phobius"/>
    </source>
</evidence>
<feature type="compositionally biased region" description="Basic and acidic residues" evidence="1">
    <location>
        <begin position="98"/>
        <end position="109"/>
    </location>
</feature>
<feature type="compositionally biased region" description="Polar residues" evidence="1">
    <location>
        <begin position="40"/>
        <end position="57"/>
    </location>
</feature>
<feature type="region of interest" description="Disordered" evidence="1">
    <location>
        <begin position="40"/>
        <end position="170"/>
    </location>
</feature>
<protein>
    <submittedName>
        <fullName evidence="3">Uncharacterized protein</fullName>
    </submittedName>
</protein>
<gene>
    <name evidence="3" type="ORF">K505DRAFT_332814</name>
</gene>
<keyword evidence="2" id="KW-1133">Transmembrane helix</keyword>
<dbReference type="EMBL" id="MU001769">
    <property type="protein sequence ID" value="KAF2799154.1"/>
    <property type="molecule type" value="Genomic_DNA"/>
</dbReference>
<feature type="compositionally biased region" description="Polar residues" evidence="1">
    <location>
        <begin position="141"/>
        <end position="158"/>
    </location>
</feature>
<reference evidence="3" key="1">
    <citation type="journal article" date="2020" name="Stud. Mycol.">
        <title>101 Dothideomycetes genomes: a test case for predicting lifestyles and emergence of pathogens.</title>
        <authorList>
            <person name="Haridas S."/>
            <person name="Albert R."/>
            <person name="Binder M."/>
            <person name="Bloem J."/>
            <person name="Labutti K."/>
            <person name="Salamov A."/>
            <person name="Andreopoulos B."/>
            <person name="Baker S."/>
            <person name="Barry K."/>
            <person name="Bills G."/>
            <person name="Bluhm B."/>
            <person name="Cannon C."/>
            <person name="Castanera R."/>
            <person name="Culley D."/>
            <person name="Daum C."/>
            <person name="Ezra D."/>
            <person name="Gonzalez J."/>
            <person name="Henrissat B."/>
            <person name="Kuo A."/>
            <person name="Liang C."/>
            <person name="Lipzen A."/>
            <person name="Lutzoni F."/>
            <person name="Magnuson J."/>
            <person name="Mondo S."/>
            <person name="Nolan M."/>
            <person name="Ohm R."/>
            <person name="Pangilinan J."/>
            <person name="Park H.-J."/>
            <person name="Ramirez L."/>
            <person name="Alfaro M."/>
            <person name="Sun H."/>
            <person name="Tritt A."/>
            <person name="Yoshinaga Y."/>
            <person name="Zwiers L.-H."/>
            <person name="Turgeon B."/>
            <person name="Goodwin S."/>
            <person name="Spatafora J."/>
            <person name="Crous P."/>
            <person name="Grigoriev I."/>
        </authorList>
    </citation>
    <scope>NUCLEOTIDE SEQUENCE</scope>
    <source>
        <strain evidence="3">CBS 109.77</strain>
    </source>
</reference>
<evidence type="ECO:0000313" key="3">
    <source>
        <dbReference type="EMBL" id="KAF2799154.1"/>
    </source>
</evidence>
<feature type="compositionally biased region" description="Basic and acidic residues" evidence="1">
    <location>
        <begin position="61"/>
        <end position="85"/>
    </location>
</feature>
<name>A0A6A6XTT7_9PLEO</name>
<accession>A0A6A6XTT7</accession>